<keyword evidence="5 11" id="KW-0375">Hydrogen ion transport</keyword>
<dbReference type="GO" id="GO:0046961">
    <property type="term" value="F:proton-transporting ATPase activity, rotational mechanism"/>
    <property type="evidence" value="ECO:0007669"/>
    <property type="project" value="InterPro"/>
</dbReference>
<evidence type="ECO:0000256" key="3">
    <source>
        <dbReference type="ARBA" id="ARBA00022448"/>
    </source>
</evidence>
<reference evidence="12" key="1">
    <citation type="submission" date="2021-03" db="EMBL/GenBank/DDBJ databases">
        <authorList>
            <person name="Tagirdzhanova G."/>
        </authorList>
    </citation>
    <scope>NUCLEOTIDE SEQUENCE</scope>
</reference>
<dbReference type="OrthoDB" id="10261947at2759"/>
<evidence type="ECO:0000256" key="11">
    <source>
        <dbReference type="PIRNR" id="PIRNR015945"/>
    </source>
</evidence>
<evidence type="ECO:0000256" key="4">
    <source>
        <dbReference type="ARBA" id="ARBA00022554"/>
    </source>
</evidence>
<keyword evidence="7" id="KW-0472">Membrane</keyword>
<protein>
    <recommendedName>
        <fullName evidence="2 11">V-type proton ATPase subunit F</fullName>
    </recommendedName>
</protein>
<proteinExistence type="inferred from homology"/>
<comment type="similarity">
    <text evidence="1 11">Belongs to the V-ATPase F subunit family.</text>
</comment>
<dbReference type="InterPro" id="IPR036906">
    <property type="entry name" value="ATPase_V1_fsu_sf"/>
</dbReference>
<evidence type="ECO:0000256" key="5">
    <source>
        <dbReference type="ARBA" id="ARBA00022781"/>
    </source>
</evidence>
<name>A0A8H3EDT3_9LECA</name>
<dbReference type="NCBIfam" id="TIGR01101">
    <property type="entry name" value="V_ATP_synt_F"/>
    <property type="match status" value="1"/>
</dbReference>
<comment type="caution">
    <text evidence="12">The sequence shown here is derived from an EMBL/GenBank/DDBJ whole genome shotgun (WGS) entry which is preliminary data.</text>
</comment>
<dbReference type="PIRSF" id="PIRSF015945">
    <property type="entry name" value="ATPase_V1_F_euk"/>
    <property type="match status" value="1"/>
</dbReference>
<comment type="subunit">
    <text evidence="9">V-ATPase is a heteromultimeric enzyme composed of a peripheral catalytic V1 complex (components A to H) attached to an integral membrane V0 proton pore complex (components: a, c, c', c'', d, e, f and VOA1).</text>
</comment>
<dbReference type="PANTHER" id="PTHR13861">
    <property type="entry name" value="VACUOLAR ATP SYNTHASE SUBUNIT F"/>
    <property type="match status" value="1"/>
</dbReference>
<sequence>MAAPPSAYKDRHFLAVIGDEDSVTGLLLAGIGHVTQPPDAQKNFLVVDAKTENSTIEQAFDNFTQKRKDIAILLINQHIAEKIRGRVDTYTEAFPSVLEIPSKDHPYDPEKDSVLKRVRRLFGE</sequence>
<evidence type="ECO:0000313" key="13">
    <source>
        <dbReference type="Proteomes" id="UP000664203"/>
    </source>
</evidence>
<gene>
    <name evidence="12" type="primary">VMA7</name>
    <name evidence="12" type="ORF">ALECFALPRED_009389</name>
</gene>
<evidence type="ECO:0000313" key="12">
    <source>
        <dbReference type="EMBL" id="CAF9904684.1"/>
    </source>
</evidence>
<dbReference type="InterPro" id="IPR008218">
    <property type="entry name" value="ATPase_V1-cplx_f_g_su"/>
</dbReference>
<evidence type="ECO:0000256" key="10">
    <source>
        <dbReference type="ARBA" id="ARBA00046254"/>
    </source>
</evidence>
<dbReference type="Gene3D" id="3.40.50.10580">
    <property type="entry name" value="ATPase, V1 complex, subunit F"/>
    <property type="match status" value="1"/>
</dbReference>
<organism evidence="12 13">
    <name type="scientific">Alectoria fallacina</name>
    <dbReference type="NCBI Taxonomy" id="1903189"/>
    <lineage>
        <taxon>Eukaryota</taxon>
        <taxon>Fungi</taxon>
        <taxon>Dikarya</taxon>
        <taxon>Ascomycota</taxon>
        <taxon>Pezizomycotina</taxon>
        <taxon>Lecanoromycetes</taxon>
        <taxon>OSLEUM clade</taxon>
        <taxon>Lecanoromycetidae</taxon>
        <taxon>Lecanorales</taxon>
        <taxon>Lecanorineae</taxon>
        <taxon>Parmeliaceae</taxon>
        <taxon>Alectoria</taxon>
    </lineage>
</organism>
<dbReference type="GO" id="GO:0033180">
    <property type="term" value="C:proton-transporting V-type ATPase, V1 domain"/>
    <property type="evidence" value="ECO:0007669"/>
    <property type="project" value="InterPro"/>
</dbReference>
<dbReference type="AlphaFoldDB" id="A0A8H3EDT3"/>
<dbReference type="GO" id="GO:0000329">
    <property type="term" value="C:fungal-type vacuole membrane"/>
    <property type="evidence" value="ECO:0007669"/>
    <property type="project" value="TreeGrafter"/>
</dbReference>
<evidence type="ECO:0000256" key="6">
    <source>
        <dbReference type="ARBA" id="ARBA00023065"/>
    </source>
</evidence>
<accession>A0A8H3EDT3</accession>
<evidence type="ECO:0000256" key="8">
    <source>
        <dbReference type="ARBA" id="ARBA00029427"/>
    </source>
</evidence>
<dbReference type="Proteomes" id="UP000664203">
    <property type="component" value="Unassembled WGS sequence"/>
</dbReference>
<evidence type="ECO:0000256" key="9">
    <source>
        <dbReference type="ARBA" id="ARBA00029477"/>
    </source>
</evidence>
<dbReference type="SUPFAM" id="SSF159468">
    <property type="entry name" value="AtpF-like"/>
    <property type="match status" value="1"/>
</dbReference>
<dbReference type="Pfam" id="PF01990">
    <property type="entry name" value="ATP-synt_F"/>
    <property type="match status" value="1"/>
</dbReference>
<keyword evidence="3 11" id="KW-0813">Transport</keyword>
<dbReference type="InterPro" id="IPR005772">
    <property type="entry name" value="ATPase_V1-cplx_fsu_euk"/>
</dbReference>
<dbReference type="EMBL" id="CAJPDR010000007">
    <property type="protein sequence ID" value="CAF9904684.1"/>
    <property type="molecule type" value="Genomic_DNA"/>
</dbReference>
<evidence type="ECO:0000256" key="1">
    <source>
        <dbReference type="ARBA" id="ARBA00010148"/>
    </source>
</evidence>
<comment type="function">
    <text evidence="10 11">Subunit of the V1 complex of vacuolar(H+)-ATPase (V-ATPase), a multisubunit enzyme composed of a peripheral complex (V1) that hydrolyzes ATP and a membrane integral complex (V0) that translocates protons. V-ATPase is responsible for acidifying and maintaining the pH of intracellular compartments.</text>
</comment>
<keyword evidence="4" id="KW-0926">Vacuole</keyword>
<evidence type="ECO:0000256" key="2">
    <source>
        <dbReference type="ARBA" id="ARBA00013430"/>
    </source>
</evidence>
<evidence type="ECO:0000256" key="7">
    <source>
        <dbReference type="ARBA" id="ARBA00023136"/>
    </source>
</evidence>
<keyword evidence="13" id="KW-1185">Reference proteome</keyword>
<dbReference type="PANTHER" id="PTHR13861:SF2">
    <property type="entry name" value="V-TYPE PROTON ATPASE SUBUNIT F"/>
    <property type="match status" value="1"/>
</dbReference>
<comment type="subcellular location">
    <subcellularLocation>
        <location evidence="8">Vacuole membrane</location>
        <topology evidence="8">Peripheral membrane protein</topology>
        <orientation evidence="8">Cytoplasmic side</orientation>
    </subcellularLocation>
</comment>
<comment type="subunit">
    <text evidence="11">V-ATPase is a heteromultimeric enzyme made up of two complexes: the ATP-hydrolytic V1 complex and the proton translocation V0 complex.</text>
</comment>
<dbReference type="FunFam" id="3.40.50.10580:FF:000002">
    <property type="entry name" value="V-type proton ATPase subunit F"/>
    <property type="match status" value="1"/>
</dbReference>
<keyword evidence="6 11" id="KW-0406">Ion transport</keyword>